<dbReference type="PIRSF" id="PIRSF005211">
    <property type="entry name" value="Ab_hydro_YheT"/>
    <property type="match status" value="1"/>
</dbReference>
<dbReference type="eggNOG" id="COG0429">
    <property type="taxonomic scope" value="Bacteria"/>
</dbReference>
<comment type="caution">
    <text evidence="6">The sequence shown here is derived from an EMBL/GenBank/DDBJ whole genome shotgun (WGS) entry which is preliminary data.</text>
</comment>
<evidence type="ECO:0000313" key="6">
    <source>
        <dbReference type="EMBL" id="KMK12068.1"/>
    </source>
</evidence>
<keyword evidence="3 6" id="KW-0378">Hydrolase</keyword>
<reference evidence="6 7" key="1">
    <citation type="submission" date="2015-05" db="EMBL/GenBank/DDBJ databases">
        <title>Genome sequences of Pluralibacter gergoviae.</title>
        <authorList>
            <person name="Greninger A.L."/>
            <person name="Miller S."/>
        </authorList>
    </citation>
    <scope>NUCLEOTIDE SEQUENCE [LARGE SCALE GENOMIC DNA]</scope>
    <source>
        <strain evidence="6 7">JS81F13</strain>
    </source>
</reference>
<dbReference type="PROSITE" id="PS01133">
    <property type="entry name" value="UPF0017"/>
    <property type="match status" value="1"/>
</dbReference>
<dbReference type="GO" id="GO:0034338">
    <property type="term" value="F:short-chain carboxylesterase activity"/>
    <property type="evidence" value="ECO:0007669"/>
    <property type="project" value="TreeGrafter"/>
</dbReference>
<dbReference type="AlphaFoldDB" id="A0A0J5KWZ5"/>
<dbReference type="InterPro" id="IPR000073">
    <property type="entry name" value="AB_hydrolase_1"/>
</dbReference>
<feature type="domain" description="AB hydrolase-1" evidence="5">
    <location>
        <begin position="74"/>
        <end position="313"/>
    </location>
</feature>
<gene>
    <name evidence="6" type="ORF">ABW06_18025</name>
</gene>
<dbReference type="Pfam" id="PF00561">
    <property type="entry name" value="Abhydrolase_1"/>
    <property type="match status" value="1"/>
</dbReference>
<comment type="similarity">
    <text evidence="1">Belongs to the AB hydrolase superfamily. AB hydrolase 4 family.</text>
</comment>
<dbReference type="FunFam" id="3.40.50.1820:FF:000080">
    <property type="entry name" value="Alpha/beta hydrolase"/>
    <property type="match status" value="1"/>
</dbReference>
<proteinExistence type="inferred from homology"/>
<evidence type="ECO:0000256" key="1">
    <source>
        <dbReference type="ARBA" id="ARBA00010884"/>
    </source>
</evidence>
<dbReference type="RefSeq" id="WP_048279971.1">
    <property type="nucleotide sequence ID" value="NZ_LDZF01000021.1"/>
</dbReference>
<dbReference type="Gene3D" id="3.40.50.1820">
    <property type="entry name" value="alpha/beta hydrolase"/>
    <property type="match status" value="1"/>
</dbReference>
<dbReference type="Proteomes" id="UP000036196">
    <property type="component" value="Unassembled WGS sequence"/>
</dbReference>
<dbReference type="InterPro" id="IPR000952">
    <property type="entry name" value="AB_hydrolase_4_CS"/>
</dbReference>
<accession>A0A0J5KWZ5</accession>
<evidence type="ECO:0000256" key="2">
    <source>
        <dbReference type="ARBA" id="ARBA00022487"/>
    </source>
</evidence>
<dbReference type="GO" id="GO:0047372">
    <property type="term" value="F:monoacylglycerol lipase activity"/>
    <property type="evidence" value="ECO:0007669"/>
    <property type="project" value="TreeGrafter"/>
</dbReference>
<keyword evidence="2" id="KW-0719">Serine esterase</keyword>
<evidence type="ECO:0000256" key="3">
    <source>
        <dbReference type="ARBA" id="ARBA00022801"/>
    </source>
</evidence>
<keyword evidence="7" id="KW-1185">Reference proteome</keyword>
<dbReference type="STRING" id="61647.LG71_02775"/>
<dbReference type="SUPFAM" id="SSF53474">
    <property type="entry name" value="alpha/beta-Hydrolases"/>
    <property type="match status" value="1"/>
</dbReference>
<dbReference type="PATRIC" id="fig|61647.15.peg.2135"/>
<dbReference type="EMBL" id="LDZF01000021">
    <property type="protein sequence ID" value="KMK12068.1"/>
    <property type="molecule type" value="Genomic_DNA"/>
</dbReference>
<protein>
    <submittedName>
        <fullName evidence="6">Hydrolase</fullName>
    </submittedName>
</protein>
<dbReference type="NCBIfam" id="NF008218">
    <property type="entry name" value="PRK10985.1"/>
    <property type="match status" value="1"/>
</dbReference>
<dbReference type="InterPro" id="IPR029058">
    <property type="entry name" value="AB_hydrolase_fold"/>
</dbReference>
<sequence length="340" mass="38771">MVEITPADMTASDADSREFHPMRGVSNRHLQTMLPRLIRRRVQFEPHWQRLDLPDGDFIDLAWSEDPYLARHKPRLVVFHGLEGSLHSPYAHGLVHAAMQQGWLGVVMHFRGCSGEPNRARRIYHSGETEDGSWFLSWLRREFGNAPTAAVGYSLGGNMLACLLAKEGDSVPLDAAVIVSAPFMLEACCYHMDKGFSRVYQRYLLNLLKANASRKLKAYPGTLPVDLKRLKSVRRIREFDDLITSKIHGFADAIDYYRQCSAMPVLSQITRPTLIIHAKDDPFMDHHSIPAQEELPNNIHYQLTEHGGHVGFVGGTLRRPEMWLEKRIPDWLKQFLRSPA</sequence>
<dbReference type="PANTHER" id="PTHR10794:SF94">
    <property type="entry name" value="ESTERASE YHET-RELATED"/>
    <property type="match status" value="1"/>
</dbReference>
<feature type="active site" description="Charge relay system" evidence="4">
    <location>
        <position position="281"/>
    </location>
</feature>
<organism evidence="6 7">
    <name type="scientific">Pluralibacter gergoviae</name>
    <name type="common">Enterobacter gergoviae</name>
    <dbReference type="NCBI Taxonomy" id="61647"/>
    <lineage>
        <taxon>Bacteria</taxon>
        <taxon>Pseudomonadati</taxon>
        <taxon>Pseudomonadota</taxon>
        <taxon>Gammaproteobacteria</taxon>
        <taxon>Enterobacterales</taxon>
        <taxon>Enterobacteriaceae</taxon>
        <taxon>Pluralibacter</taxon>
    </lineage>
</organism>
<feature type="active site" description="Charge relay system" evidence="4">
    <location>
        <position position="309"/>
    </location>
</feature>
<dbReference type="InterPro" id="IPR012020">
    <property type="entry name" value="ABHD4"/>
</dbReference>
<evidence type="ECO:0000313" key="7">
    <source>
        <dbReference type="Proteomes" id="UP000036196"/>
    </source>
</evidence>
<name>A0A0J5KWZ5_PLUGE</name>
<dbReference type="PANTHER" id="PTHR10794">
    <property type="entry name" value="ABHYDROLASE DOMAIN-CONTAINING PROTEIN"/>
    <property type="match status" value="1"/>
</dbReference>
<evidence type="ECO:0000256" key="4">
    <source>
        <dbReference type="PIRSR" id="PIRSR005211-1"/>
    </source>
</evidence>
<feature type="active site" description="Charge relay system" evidence="4">
    <location>
        <position position="154"/>
    </location>
</feature>
<dbReference type="InterPro" id="IPR050960">
    <property type="entry name" value="AB_hydrolase_4_sf"/>
</dbReference>
<evidence type="ECO:0000259" key="5">
    <source>
        <dbReference type="Pfam" id="PF00561"/>
    </source>
</evidence>